<accession>A0A9X3C6H4</accession>
<gene>
    <name evidence="1" type="ORF">OIU83_03050</name>
</gene>
<dbReference type="AlphaFoldDB" id="A0A9X3C6H4"/>
<evidence type="ECO:0000313" key="2">
    <source>
        <dbReference type="Proteomes" id="UP001151079"/>
    </source>
</evidence>
<dbReference type="Proteomes" id="UP001151079">
    <property type="component" value="Unassembled WGS sequence"/>
</dbReference>
<comment type="caution">
    <text evidence="1">The sequence shown here is derived from an EMBL/GenBank/DDBJ whole genome shotgun (WGS) entry which is preliminary data.</text>
</comment>
<proteinExistence type="predicted"/>
<dbReference type="EMBL" id="JAOZEW010000002">
    <property type="protein sequence ID" value="MCV9926608.1"/>
    <property type="molecule type" value="Genomic_DNA"/>
</dbReference>
<organism evidence="1 2">
    <name type="scientific">Flavobacterium shii</name>
    <dbReference type="NCBI Taxonomy" id="2987687"/>
    <lineage>
        <taxon>Bacteria</taxon>
        <taxon>Pseudomonadati</taxon>
        <taxon>Bacteroidota</taxon>
        <taxon>Flavobacteriia</taxon>
        <taxon>Flavobacteriales</taxon>
        <taxon>Flavobacteriaceae</taxon>
        <taxon>Flavobacterium</taxon>
    </lineage>
</organism>
<reference evidence="1" key="1">
    <citation type="submission" date="2022-10" db="EMBL/GenBank/DDBJ databases">
        <title>Two novel species of Flavobacterium.</title>
        <authorList>
            <person name="Liu Q."/>
            <person name="Xin Y.-H."/>
        </authorList>
    </citation>
    <scope>NUCLEOTIDE SEQUENCE</scope>
    <source>
        <strain evidence="1">LS1R49</strain>
    </source>
</reference>
<sequence>MGNEETDEKRRITPEKVFKRLQAKRLDLTLQRRKRKLCKIKSNGGKKQGKLTIEELRRCKGFDEISESEANELIDSLFQLAIIIYNLKE</sequence>
<name>A0A9X3C6H4_9FLAO</name>
<dbReference type="RefSeq" id="WP_264204797.1">
    <property type="nucleotide sequence ID" value="NZ_JAOZEW010000002.1"/>
</dbReference>
<keyword evidence="2" id="KW-1185">Reference proteome</keyword>
<protein>
    <submittedName>
        <fullName evidence="1">Uncharacterized protein</fullName>
    </submittedName>
</protein>
<evidence type="ECO:0000313" key="1">
    <source>
        <dbReference type="EMBL" id="MCV9926608.1"/>
    </source>
</evidence>